<keyword evidence="1" id="KW-0347">Helicase</keyword>
<sequence>MLANEEYKKVYPDCPTIIRNVTIGGQTKLQLIQALQDSSILLNKYGELLLADDRLIVSSTAYRLKTVELAVSNLGIPNGGTTPEILHKATELGLHICPLELGPYLRLFYLEQPEVAADTGKTHQAPTGSVTVASEPLTEDDEFPKGFYLRKMDGKLWLRGYIADNLHIWNPDDRFIFVLSKEVDDHS</sequence>
<dbReference type="AlphaFoldDB" id="A0A3S2U929"/>
<protein>
    <submittedName>
        <fullName evidence="1">Helicase</fullName>
    </submittedName>
</protein>
<proteinExistence type="predicted"/>
<evidence type="ECO:0000313" key="2">
    <source>
        <dbReference type="Proteomes" id="UP000288024"/>
    </source>
</evidence>
<keyword evidence="2" id="KW-1185">Reference proteome</keyword>
<reference evidence="1 2" key="1">
    <citation type="submission" date="2019-01" db="EMBL/GenBank/DDBJ databases">
        <title>Bacillus sp. M5HDSG1-1, whole genome shotgun sequence.</title>
        <authorList>
            <person name="Tuo L."/>
        </authorList>
    </citation>
    <scope>NUCLEOTIDE SEQUENCE [LARGE SCALE GENOMIC DNA]</scope>
    <source>
        <strain evidence="1 2">M5HDSG1-1</strain>
    </source>
</reference>
<organism evidence="1 2">
    <name type="scientific">Niallia taxi</name>
    <dbReference type="NCBI Taxonomy" id="2499688"/>
    <lineage>
        <taxon>Bacteria</taxon>
        <taxon>Bacillati</taxon>
        <taxon>Bacillota</taxon>
        <taxon>Bacilli</taxon>
        <taxon>Bacillales</taxon>
        <taxon>Bacillaceae</taxon>
        <taxon>Niallia</taxon>
    </lineage>
</organism>
<dbReference type="EMBL" id="RZTZ01000006">
    <property type="protein sequence ID" value="RVT60741.1"/>
    <property type="molecule type" value="Genomic_DNA"/>
</dbReference>
<keyword evidence="1" id="KW-0547">Nucleotide-binding</keyword>
<dbReference type="Proteomes" id="UP000288024">
    <property type="component" value="Unassembled WGS sequence"/>
</dbReference>
<comment type="caution">
    <text evidence="1">The sequence shown here is derived from an EMBL/GenBank/DDBJ whole genome shotgun (WGS) entry which is preliminary data.</text>
</comment>
<keyword evidence="1" id="KW-0067">ATP-binding</keyword>
<evidence type="ECO:0000313" key="1">
    <source>
        <dbReference type="EMBL" id="RVT60741.1"/>
    </source>
</evidence>
<accession>A0A3S2U929</accession>
<dbReference type="GO" id="GO:0004386">
    <property type="term" value="F:helicase activity"/>
    <property type="evidence" value="ECO:0007669"/>
    <property type="project" value="UniProtKB-KW"/>
</dbReference>
<keyword evidence="1" id="KW-0378">Hydrolase</keyword>
<gene>
    <name evidence="1" type="ORF">EM808_15955</name>
</gene>
<name>A0A3S2U929_9BACI</name>